<evidence type="ECO:0000256" key="11">
    <source>
        <dbReference type="ARBA" id="ARBA00023204"/>
    </source>
</evidence>
<dbReference type="Gene3D" id="1.10.30.20">
    <property type="entry name" value="Bacterial XPD DNA helicase, FeS cluster domain"/>
    <property type="match status" value="1"/>
</dbReference>
<dbReference type="GO" id="GO:0005524">
    <property type="term" value="F:ATP binding"/>
    <property type="evidence" value="ECO:0007669"/>
    <property type="project" value="UniProtKB-KW"/>
</dbReference>
<keyword evidence="2" id="KW-0479">Metal-binding</keyword>
<evidence type="ECO:0000313" key="14">
    <source>
        <dbReference type="EMBL" id="KKN49876.1"/>
    </source>
</evidence>
<keyword evidence="11" id="KW-0234">DNA repair</keyword>
<keyword evidence="1" id="KW-0004">4Fe-4S</keyword>
<dbReference type="SMART" id="SM00491">
    <property type="entry name" value="HELICc2"/>
    <property type="match status" value="1"/>
</dbReference>
<dbReference type="InterPro" id="IPR010614">
    <property type="entry name" value="RAD3-like_helicase_DEAD"/>
</dbReference>
<keyword evidence="6" id="KW-0347">Helicase</keyword>
<evidence type="ECO:0000256" key="3">
    <source>
        <dbReference type="ARBA" id="ARBA00022741"/>
    </source>
</evidence>
<dbReference type="GO" id="GO:0003677">
    <property type="term" value="F:DNA binding"/>
    <property type="evidence" value="ECO:0007669"/>
    <property type="project" value="UniProtKB-KW"/>
</dbReference>
<evidence type="ECO:0000256" key="10">
    <source>
        <dbReference type="ARBA" id="ARBA00023125"/>
    </source>
</evidence>
<evidence type="ECO:0000256" key="5">
    <source>
        <dbReference type="ARBA" id="ARBA00022801"/>
    </source>
</evidence>
<evidence type="ECO:0000256" key="4">
    <source>
        <dbReference type="ARBA" id="ARBA00022763"/>
    </source>
</evidence>
<dbReference type="EMBL" id="LAZR01001146">
    <property type="protein sequence ID" value="KKN49876.1"/>
    <property type="molecule type" value="Genomic_DNA"/>
</dbReference>
<dbReference type="Gene3D" id="1.10.275.40">
    <property type="match status" value="1"/>
</dbReference>
<dbReference type="InterPro" id="IPR045028">
    <property type="entry name" value="DinG/Rad3-like"/>
</dbReference>
<keyword evidence="3" id="KW-0547">Nucleotide-binding</keyword>
<keyword evidence="8" id="KW-0408">Iron</keyword>
<proteinExistence type="predicted"/>
<dbReference type="PANTHER" id="PTHR11472:SF34">
    <property type="entry name" value="REGULATOR OF TELOMERE ELONGATION HELICASE 1"/>
    <property type="match status" value="1"/>
</dbReference>
<sequence>MIDYNPEMFFPHEKYRDQQKETIQKIYQGMFNGKPYVLKAPNGTGKSSIGLSSTLPIIYEKGKKLVYLCRTIQQNDRVIRELKKIKKKQSFVSGIAIRGRNNMCINELFLKDNPSMKELMQLCQRARKTETGCKYYKSFFNKDSEVENDYSFSYNDKLSSIIEEFSSKIIDTDELMRVCKERKICPYYMIKIFLSQVDIVVCNYLWMFHQQIRKYVFLEDLNTTLDDIILIIDECHNLPETVLDINEEQISLNIVQNCSRLLEKYSKSLAKSIHYKDFQQFGKVVQDYLENVEKSIFLQLEEKKKYITTEGSIDITGGLKTFLDLLNIKTFEKFGEILESAKAYAISIHLNEEIETSRKLRNWLLLFINFWSHWLKILSNKDLKKIHYTGYFAKLKTEKMQLYLHIKPFSPMRYILPVLKNNFSSLHMSGTIDTEIYANLTGLNNFKNGYGSVDLELPFSQENRLVIIDLDVTSRSGERNLEMYGKYNQKIKEILEIRSGNTGIFAVSYDFIKNLNLIKLGKNRLEYIIKNDCKRTLFIEKRDYDSFQNAEMIKKFKRTPKAVLLGVFGGRNSEGEDFPGKEMETVICVGFPFAPPSPYLDKKEEFFDSKFNNNGWKYAKLEPAIRKANQAAGRSIRTEKDIGVIVLLGRRYRDYRHHLSNWLTDKGVLKYSGENYGKLRNLIMNFMN</sequence>
<dbReference type="InterPro" id="IPR027417">
    <property type="entry name" value="P-loop_NTPase"/>
</dbReference>
<dbReference type="SMART" id="SM00488">
    <property type="entry name" value="DEXDc2"/>
    <property type="match status" value="1"/>
</dbReference>
<dbReference type="InterPro" id="IPR006554">
    <property type="entry name" value="Helicase-like_DEXD_c2"/>
</dbReference>
<evidence type="ECO:0000256" key="6">
    <source>
        <dbReference type="ARBA" id="ARBA00022806"/>
    </source>
</evidence>
<dbReference type="PANTHER" id="PTHR11472">
    <property type="entry name" value="DNA REPAIR DEAD HELICASE RAD3/XP-D SUBFAMILY MEMBER"/>
    <property type="match status" value="1"/>
</dbReference>
<name>A0A0F9TLF1_9ZZZZ</name>
<accession>A0A0F9TLF1</accession>
<dbReference type="Pfam" id="PF06733">
    <property type="entry name" value="DEAD_2"/>
    <property type="match status" value="1"/>
</dbReference>
<dbReference type="Gene3D" id="3.40.50.300">
    <property type="entry name" value="P-loop containing nucleotide triphosphate hydrolases"/>
    <property type="match status" value="2"/>
</dbReference>
<gene>
    <name evidence="14" type="ORF">LCGC14_0638410</name>
</gene>
<evidence type="ECO:0000256" key="9">
    <source>
        <dbReference type="ARBA" id="ARBA00023014"/>
    </source>
</evidence>
<dbReference type="GO" id="GO:0051539">
    <property type="term" value="F:4 iron, 4 sulfur cluster binding"/>
    <property type="evidence" value="ECO:0007669"/>
    <property type="project" value="UniProtKB-KW"/>
</dbReference>
<keyword evidence="12" id="KW-0413">Isomerase</keyword>
<dbReference type="GO" id="GO:0016818">
    <property type="term" value="F:hydrolase activity, acting on acid anhydrides, in phosphorus-containing anhydrides"/>
    <property type="evidence" value="ECO:0007669"/>
    <property type="project" value="InterPro"/>
</dbReference>
<dbReference type="AlphaFoldDB" id="A0A0F9TLF1"/>
<feature type="domain" description="Helicase ATP-binding" evidence="13">
    <location>
        <begin position="5"/>
        <end position="285"/>
    </location>
</feature>
<evidence type="ECO:0000256" key="2">
    <source>
        <dbReference type="ARBA" id="ARBA00022723"/>
    </source>
</evidence>
<dbReference type="SUPFAM" id="SSF52540">
    <property type="entry name" value="P-loop containing nucleoside triphosphate hydrolases"/>
    <property type="match status" value="1"/>
</dbReference>
<keyword evidence="7" id="KW-0067">ATP-binding</keyword>
<dbReference type="GO" id="GO:0046872">
    <property type="term" value="F:metal ion binding"/>
    <property type="evidence" value="ECO:0007669"/>
    <property type="project" value="UniProtKB-KW"/>
</dbReference>
<dbReference type="Pfam" id="PF13307">
    <property type="entry name" value="Helicase_C_2"/>
    <property type="match status" value="1"/>
</dbReference>
<dbReference type="InterPro" id="IPR006555">
    <property type="entry name" value="ATP-dep_Helicase_C"/>
</dbReference>
<dbReference type="GO" id="GO:0006281">
    <property type="term" value="P:DNA repair"/>
    <property type="evidence" value="ECO:0007669"/>
    <property type="project" value="UniProtKB-KW"/>
</dbReference>
<keyword evidence="10" id="KW-0238">DNA-binding</keyword>
<evidence type="ECO:0000256" key="8">
    <source>
        <dbReference type="ARBA" id="ARBA00023004"/>
    </source>
</evidence>
<evidence type="ECO:0000256" key="7">
    <source>
        <dbReference type="ARBA" id="ARBA00022840"/>
    </source>
</evidence>
<keyword evidence="9" id="KW-0411">Iron-sulfur</keyword>
<dbReference type="GO" id="GO:0003678">
    <property type="term" value="F:DNA helicase activity"/>
    <property type="evidence" value="ECO:0007669"/>
    <property type="project" value="InterPro"/>
</dbReference>
<protein>
    <recommendedName>
        <fullName evidence="13">Helicase ATP-binding domain-containing protein</fullName>
    </recommendedName>
</protein>
<organism evidence="14">
    <name type="scientific">marine sediment metagenome</name>
    <dbReference type="NCBI Taxonomy" id="412755"/>
    <lineage>
        <taxon>unclassified sequences</taxon>
        <taxon>metagenomes</taxon>
        <taxon>ecological metagenomes</taxon>
    </lineage>
</organism>
<evidence type="ECO:0000259" key="13">
    <source>
        <dbReference type="PROSITE" id="PS51193"/>
    </source>
</evidence>
<dbReference type="PROSITE" id="PS51193">
    <property type="entry name" value="HELICASE_ATP_BIND_2"/>
    <property type="match status" value="1"/>
</dbReference>
<reference evidence="14" key="1">
    <citation type="journal article" date="2015" name="Nature">
        <title>Complex archaea that bridge the gap between prokaryotes and eukaryotes.</title>
        <authorList>
            <person name="Spang A."/>
            <person name="Saw J.H."/>
            <person name="Jorgensen S.L."/>
            <person name="Zaremba-Niedzwiedzka K."/>
            <person name="Martijn J."/>
            <person name="Lind A.E."/>
            <person name="van Eijk R."/>
            <person name="Schleper C."/>
            <person name="Guy L."/>
            <person name="Ettema T.J."/>
        </authorList>
    </citation>
    <scope>NUCLEOTIDE SEQUENCE</scope>
</reference>
<dbReference type="InterPro" id="IPR042493">
    <property type="entry name" value="XPD_DNA_FeS"/>
</dbReference>
<keyword evidence="5" id="KW-0378">Hydrolase</keyword>
<evidence type="ECO:0000256" key="1">
    <source>
        <dbReference type="ARBA" id="ARBA00022485"/>
    </source>
</evidence>
<dbReference type="InterPro" id="IPR014013">
    <property type="entry name" value="Helic_SF1/SF2_ATP-bd_DinG/Rad3"/>
</dbReference>
<keyword evidence="4" id="KW-0227">DNA damage</keyword>
<comment type="caution">
    <text evidence="14">The sequence shown here is derived from an EMBL/GenBank/DDBJ whole genome shotgun (WGS) entry which is preliminary data.</text>
</comment>
<evidence type="ECO:0000256" key="12">
    <source>
        <dbReference type="ARBA" id="ARBA00023235"/>
    </source>
</evidence>